<dbReference type="PANTHER" id="PTHR46250:SF17">
    <property type="entry name" value="MYB_SANT-LIKE DOMAIN-CONTAINING PROTEIN"/>
    <property type="match status" value="1"/>
</dbReference>
<evidence type="ECO:0000313" key="2">
    <source>
        <dbReference type="EMBL" id="KAA8547082.1"/>
    </source>
</evidence>
<sequence>MDERWKWFKKGSTANCRVLRDAVSRRNGFRVPHGYYYLVDAGYTNGEGFLAPYKGQRNGFINIGRSRIEEKKWTKNEDEKLIEAMFHAVNTGNHRANNSFKPGFYNVVERELNVKLPEVGIKAKPHIESRIKTMKRDFNIVYDMLYGPNTSGFGWDNDKKCVVAEPLVWEEYIKSNKGAAMFKNKSLPHFEELLIIFGKDRAIGRNAQTAADVVE</sequence>
<name>A0A5J5BZK2_9ASTE</name>
<accession>A0A5J5BZK2</accession>
<protein>
    <recommendedName>
        <fullName evidence="1">Myb/SANT-like domain-containing protein</fullName>
    </recommendedName>
</protein>
<reference evidence="2 3" key="1">
    <citation type="submission" date="2019-09" db="EMBL/GenBank/DDBJ databases">
        <title>A chromosome-level genome assembly of the Chinese tupelo Nyssa sinensis.</title>
        <authorList>
            <person name="Yang X."/>
            <person name="Kang M."/>
            <person name="Yang Y."/>
            <person name="Xiong H."/>
            <person name="Wang M."/>
            <person name="Zhang Z."/>
            <person name="Wang Z."/>
            <person name="Wu H."/>
            <person name="Ma T."/>
            <person name="Liu J."/>
            <person name="Xi Z."/>
        </authorList>
    </citation>
    <scope>NUCLEOTIDE SEQUENCE [LARGE SCALE GENOMIC DNA]</scope>
    <source>
        <strain evidence="2">J267</strain>
        <tissue evidence="2">Leaf</tissue>
    </source>
</reference>
<dbReference type="EMBL" id="CM018032">
    <property type="protein sequence ID" value="KAA8547082.1"/>
    <property type="molecule type" value="Genomic_DNA"/>
</dbReference>
<proteinExistence type="predicted"/>
<feature type="domain" description="Myb/SANT-like" evidence="1">
    <location>
        <begin position="72"/>
        <end position="172"/>
    </location>
</feature>
<organism evidence="2 3">
    <name type="scientific">Nyssa sinensis</name>
    <dbReference type="NCBI Taxonomy" id="561372"/>
    <lineage>
        <taxon>Eukaryota</taxon>
        <taxon>Viridiplantae</taxon>
        <taxon>Streptophyta</taxon>
        <taxon>Embryophyta</taxon>
        <taxon>Tracheophyta</taxon>
        <taxon>Spermatophyta</taxon>
        <taxon>Magnoliopsida</taxon>
        <taxon>eudicotyledons</taxon>
        <taxon>Gunneridae</taxon>
        <taxon>Pentapetalae</taxon>
        <taxon>asterids</taxon>
        <taxon>Cornales</taxon>
        <taxon>Nyssaceae</taxon>
        <taxon>Nyssa</taxon>
    </lineage>
</organism>
<evidence type="ECO:0000259" key="1">
    <source>
        <dbReference type="Pfam" id="PF12776"/>
    </source>
</evidence>
<dbReference type="AlphaFoldDB" id="A0A5J5BZK2"/>
<dbReference type="Pfam" id="PF12776">
    <property type="entry name" value="Myb_DNA-bind_3"/>
    <property type="match status" value="1"/>
</dbReference>
<evidence type="ECO:0000313" key="3">
    <source>
        <dbReference type="Proteomes" id="UP000325577"/>
    </source>
</evidence>
<dbReference type="InterPro" id="IPR024752">
    <property type="entry name" value="Myb/SANT-like_dom"/>
</dbReference>
<dbReference type="OrthoDB" id="1748457at2759"/>
<dbReference type="Proteomes" id="UP000325577">
    <property type="component" value="Linkage Group LG1"/>
</dbReference>
<dbReference type="PANTHER" id="PTHR46250">
    <property type="entry name" value="MYB/SANT-LIKE DNA-BINDING DOMAIN PROTEIN-RELATED"/>
    <property type="match status" value="1"/>
</dbReference>
<keyword evidence="3" id="KW-1185">Reference proteome</keyword>
<gene>
    <name evidence="2" type="ORF">F0562_003511</name>
</gene>